<dbReference type="GO" id="GO:0009507">
    <property type="term" value="C:chloroplast"/>
    <property type="evidence" value="ECO:0007669"/>
    <property type="project" value="UniProtKB-SubCell"/>
</dbReference>
<sequence>MLAQCRTAAYAQTLHTSPEVTDALPKLVLLGTPKLMQRSPAVNPDDITSLSFQRELETLKQCMIRYGGIGIAGPQIGWYQRVFCFGLFKAAERYPALNPDTLPFQYWINPVVNPANDSRPSWFWEGCLSVPDISGWVERPDKVIVEGYDGEGQWCQLELDGIAARVLQHEYDHLDGVLFPSRVSKPTHLVPNELFKFKETWARDWPTPAARECPKGQLWYAE</sequence>
<keyword evidence="7" id="KW-0934">Plastid</keyword>
<dbReference type="EC" id="3.5.1.88" evidence="2 7"/>
<evidence type="ECO:0000256" key="3">
    <source>
        <dbReference type="ARBA" id="ARBA00022723"/>
    </source>
</evidence>
<evidence type="ECO:0000256" key="1">
    <source>
        <dbReference type="ARBA" id="ARBA00010759"/>
    </source>
</evidence>
<comment type="similarity">
    <text evidence="1 7">Belongs to the polypeptide deformylase family.</text>
</comment>
<dbReference type="InterPro" id="IPR023635">
    <property type="entry name" value="Peptide_deformylase"/>
</dbReference>
<dbReference type="PANTHER" id="PTHR10458">
    <property type="entry name" value="PEPTIDE DEFORMYLASE"/>
    <property type="match status" value="1"/>
</dbReference>
<keyword evidence="9" id="KW-1185">Reference proteome</keyword>
<keyword evidence="4 7" id="KW-0378">Hydrolase</keyword>
<evidence type="ECO:0000256" key="4">
    <source>
        <dbReference type="ARBA" id="ARBA00022801"/>
    </source>
</evidence>
<evidence type="ECO:0000313" key="8">
    <source>
        <dbReference type="EMBL" id="KAK3247442.1"/>
    </source>
</evidence>
<dbReference type="GO" id="GO:0046872">
    <property type="term" value="F:metal ion binding"/>
    <property type="evidence" value="ECO:0007669"/>
    <property type="project" value="UniProtKB-KW"/>
</dbReference>
<dbReference type="Gene3D" id="3.90.45.10">
    <property type="entry name" value="Peptide deformylase"/>
    <property type="match status" value="1"/>
</dbReference>
<organism evidence="8 9">
    <name type="scientific">Cymbomonas tetramitiformis</name>
    <dbReference type="NCBI Taxonomy" id="36881"/>
    <lineage>
        <taxon>Eukaryota</taxon>
        <taxon>Viridiplantae</taxon>
        <taxon>Chlorophyta</taxon>
        <taxon>Pyramimonadophyceae</taxon>
        <taxon>Pyramimonadales</taxon>
        <taxon>Pyramimonadaceae</taxon>
        <taxon>Cymbomonas</taxon>
    </lineage>
</organism>
<dbReference type="SUPFAM" id="SSF56420">
    <property type="entry name" value="Peptide deformylase"/>
    <property type="match status" value="1"/>
</dbReference>
<dbReference type="HAMAP" id="MF_00163">
    <property type="entry name" value="Pep_deformylase"/>
    <property type="match status" value="1"/>
</dbReference>
<dbReference type="EMBL" id="LGRX02028972">
    <property type="protein sequence ID" value="KAK3247442.1"/>
    <property type="molecule type" value="Genomic_DNA"/>
</dbReference>
<dbReference type="PANTHER" id="PTHR10458:SF2">
    <property type="entry name" value="PEPTIDE DEFORMYLASE, MITOCHONDRIAL"/>
    <property type="match status" value="1"/>
</dbReference>
<keyword evidence="3 7" id="KW-0479">Metal-binding</keyword>
<evidence type="ECO:0000256" key="2">
    <source>
        <dbReference type="ARBA" id="ARBA00012175"/>
    </source>
</evidence>
<dbReference type="Proteomes" id="UP001190700">
    <property type="component" value="Unassembled WGS sequence"/>
</dbReference>
<comment type="subcellular location">
    <subcellularLocation>
        <location evidence="7">Plastid</location>
        <location evidence="7">Chloroplast</location>
    </subcellularLocation>
</comment>
<dbReference type="CDD" id="cd00487">
    <property type="entry name" value="Pep_deformylase"/>
    <property type="match status" value="1"/>
</dbReference>
<dbReference type="GO" id="GO:0005739">
    <property type="term" value="C:mitochondrion"/>
    <property type="evidence" value="ECO:0007669"/>
    <property type="project" value="TreeGrafter"/>
</dbReference>
<dbReference type="Pfam" id="PF01327">
    <property type="entry name" value="Pep_deformylase"/>
    <property type="match status" value="1"/>
</dbReference>
<keyword evidence="7" id="KW-0150">Chloroplast</keyword>
<evidence type="ECO:0000256" key="7">
    <source>
        <dbReference type="RuleBase" id="RU362111"/>
    </source>
</evidence>
<evidence type="ECO:0000256" key="6">
    <source>
        <dbReference type="ARBA" id="ARBA00037114"/>
    </source>
</evidence>
<reference evidence="8 9" key="1">
    <citation type="journal article" date="2015" name="Genome Biol. Evol.">
        <title>Comparative Genomics of a Bacterivorous Green Alga Reveals Evolutionary Causalities and Consequences of Phago-Mixotrophic Mode of Nutrition.</title>
        <authorList>
            <person name="Burns J.A."/>
            <person name="Paasch A."/>
            <person name="Narechania A."/>
            <person name="Kim E."/>
        </authorList>
    </citation>
    <scope>NUCLEOTIDE SEQUENCE [LARGE SCALE GENOMIC DNA]</scope>
    <source>
        <strain evidence="8 9">PLY_AMNH</strain>
    </source>
</reference>
<comment type="catalytic activity">
    <reaction evidence="7">
        <text>N-terminal N-formyl-L-methionyl-[peptide] + H2O = N-terminal L-methionyl-[peptide] + formate</text>
        <dbReference type="Rhea" id="RHEA:24420"/>
        <dbReference type="Rhea" id="RHEA-COMP:10639"/>
        <dbReference type="Rhea" id="RHEA-COMP:10640"/>
        <dbReference type="ChEBI" id="CHEBI:15377"/>
        <dbReference type="ChEBI" id="CHEBI:15740"/>
        <dbReference type="ChEBI" id="CHEBI:49298"/>
        <dbReference type="ChEBI" id="CHEBI:64731"/>
        <dbReference type="EC" id="3.5.1.88"/>
    </reaction>
</comment>
<keyword evidence="5 7" id="KW-0648">Protein biosynthesis</keyword>
<dbReference type="GO" id="GO:0042586">
    <property type="term" value="F:peptide deformylase activity"/>
    <property type="evidence" value="ECO:0007669"/>
    <property type="project" value="UniProtKB-EC"/>
</dbReference>
<comment type="caution">
    <text evidence="8">The sequence shown here is derived from an EMBL/GenBank/DDBJ whole genome shotgun (WGS) entry which is preliminary data.</text>
</comment>
<dbReference type="GO" id="GO:0006412">
    <property type="term" value="P:translation"/>
    <property type="evidence" value="ECO:0007669"/>
    <property type="project" value="UniProtKB-KW"/>
</dbReference>
<evidence type="ECO:0000313" key="9">
    <source>
        <dbReference type="Proteomes" id="UP001190700"/>
    </source>
</evidence>
<proteinExistence type="inferred from homology"/>
<name>A0AAE0C2X4_9CHLO</name>
<protein>
    <recommendedName>
        <fullName evidence="2 7">Peptide deformylase</fullName>
        <ecNumber evidence="2 7">3.5.1.88</ecNumber>
    </recommendedName>
</protein>
<accession>A0AAE0C2X4</accession>
<evidence type="ECO:0000256" key="5">
    <source>
        <dbReference type="ARBA" id="ARBA00022917"/>
    </source>
</evidence>
<gene>
    <name evidence="8" type="ORF">CYMTET_43062</name>
</gene>
<comment type="function">
    <text evidence="6 7">Removes the formyl group from the N-terminal Met of newly synthesized proteins.</text>
</comment>
<dbReference type="InterPro" id="IPR036821">
    <property type="entry name" value="Peptide_deformylase_sf"/>
</dbReference>
<dbReference type="PRINTS" id="PR01576">
    <property type="entry name" value="PDEFORMYLASE"/>
</dbReference>
<dbReference type="AlphaFoldDB" id="A0AAE0C2X4"/>
<keyword evidence="7" id="KW-0809">Transit peptide</keyword>